<feature type="transmembrane region" description="Helical" evidence="6">
    <location>
        <begin position="430"/>
        <end position="454"/>
    </location>
</feature>
<keyword evidence="4 6" id="KW-0472">Membrane</keyword>
<dbReference type="AlphaFoldDB" id="A0A7C4QQN7"/>
<evidence type="ECO:0000313" key="7">
    <source>
        <dbReference type="EMBL" id="HGT39048.1"/>
    </source>
</evidence>
<feature type="transmembrane region" description="Helical" evidence="6">
    <location>
        <begin position="73"/>
        <end position="91"/>
    </location>
</feature>
<dbReference type="NCBIfam" id="NF037982">
    <property type="entry name" value="Nramp_1"/>
    <property type="match status" value="1"/>
</dbReference>
<evidence type="ECO:0000256" key="6">
    <source>
        <dbReference type="SAM" id="Phobius"/>
    </source>
</evidence>
<feature type="region of interest" description="Disordered" evidence="5">
    <location>
        <begin position="1"/>
        <end position="21"/>
    </location>
</feature>
<feature type="transmembrane region" description="Helical" evidence="6">
    <location>
        <begin position="124"/>
        <end position="145"/>
    </location>
</feature>
<keyword evidence="2 6" id="KW-0812">Transmembrane</keyword>
<feature type="transmembrane region" description="Helical" evidence="6">
    <location>
        <begin position="466"/>
        <end position="487"/>
    </location>
</feature>
<dbReference type="EMBL" id="DSVQ01000012">
    <property type="protein sequence ID" value="HGT39048.1"/>
    <property type="molecule type" value="Genomic_DNA"/>
</dbReference>
<dbReference type="PANTHER" id="PTHR11706:SF3">
    <property type="entry name" value="METAL ION TRANSPORT PROTEIN"/>
    <property type="match status" value="1"/>
</dbReference>
<protein>
    <recommendedName>
        <fullName evidence="8">Divalent metal cation transporter</fullName>
    </recommendedName>
</protein>
<reference evidence="7" key="1">
    <citation type="journal article" date="2020" name="mSystems">
        <title>Genome- and Community-Level Interaction Insights into Carbon Utilization and Element Cycling Functions of Hydrothermarchaeota in Hydrothermal Sediment.</title>
        <authorList>
            <person name="Zhou Z."/>
            <person name="Liu Y."/>
            <person name="Xu W."/>
            <person name="Pan J."/>
            <person name="Luo Z.H."/>
            <person name="Li M."/>
        </authorList>
    </citation>
    <scope>NUCLEOTIDE SEQUENCE [LARGE SCALE GENOMIC DNA]</scope>
    <source>
        <strain evidence="7">SpSt-508</strain>
    </source>
</reference>
<proteinExistence type="predicted"/>
<evidence type="ECO:0000256" key="1">
    <source>
        <dbReference type="ARBA" id="ARBA00004141"/>
    </source>
</evidence>
<name>A0A7C4QQN7_9PLAN</name>
<gene>
    <name evidence="7" type="ORF">ENS64_07265</name>
</gene>
<dbReference type="GO" id="GO:0005384">
    <property type="term" value="F:manganese ion transmembrane transporter activity"/>
    <property type="evidence" value="ECO:0007669"/>
    <property type="project" value="TreeGrafter"/>
</dbReference>
<dbReference type="Pfam" id="PF01566">
    <property type="entry name" value="Nramp"/>
    <property type="match status" value="1"/>
</dbReference>
<feature type="transmembrane region" description="Helical" evidence="6">
    <location>
        <begin position="240"/>
        <end position="263"/>
    </location>
</feature>
<dbReference type="InterPro" id="IPR001046">
    <property type="entry name" value="NRAMP_fam"/>
</dbReference>
<dbReference type="GO" id="GO:0015086">
    <property type="term" value="F:cadmium ion transmembrane transporter activity"/>
    <property type="evidence" value="ECO:0007669"/>
    <property type="project" value="TreeGrafter"/>
</dbReference>
<keyword evidence="3 6" id="KW-1133">Transmembrane helix</keyword>
<dbReference type="GO" id="GO:0034755">
    <property type="term" value="P:iron ion transmembrane transport"/>
    <property type="evidence" value="ECO:0007669"/>
    <property type="project" value="TreeGrafter"/>
</dbReference>
<evidence type="ECO:0008006" key="8">
    <source>
        <dbReference type="Google" id="ProtNLM"/>
    </source>
</evidence>
<feature type="transmembrane region" description="Helical" evidence="6">
    <location>
        <begin position="307"/>
        <end position="329"/>
    </location>
</feature>
<feature type="transmembrane region" description="Helical" evidence="6">
    <location>
        <begin position="183"/>
        <end position="203"/>
    </location>
</feature>
<dbReference type="GO" id="GO:0005886">
    <property type="term" value="C:plasma membrane"/>
    <property type="evidence" value="ECO:0007669"/>
    <property type="project" value="TreeGrafter"/>
</dbReference>
<sequence>MVRSPCVRPASDRSPPMSQTTSYDPYAMPASAVQEPPESLWAALRKIGPGIILAGSIIGSGELLLTTSLGADFGFAFLWLILFSCVIKVFVQVELGRYAISSGQPTLAALNELPGPRWLVHWQVWWWLIMLLLTVSQLGAMVGGVGQALNLALPGVAEGLAHLLAWVWPGGGEWLRTHPEHPWAVLTAFTAIGLLLMGGYATVERITTALVAFVTLVTVLCVVALPASGYPIRFSDLQEGFSLILPAAGIAAAFGCFGITGVGANELYAYPYWCLEKGYARFAGPRCDDPDWVRRARGWIRVMNLDAWVSMLVFTVATVSFYILGATVLHRQNLHPAKEKMIATLSEMYVPTFGDWTRFAFLIGAWAVLFKTLYVASAGHARLTADFLSLSGLLTYDSATPRLTCIRRFCVFYPSLALVLYLLFRDPKAMVIFGGFFQAATLPVISAATVYLRYRRTDPRLVGSFWWDQCLWFALLTISLVAIYALWDWGTTKLWPFLFGTA</sequence>
<organism evidence="7">
    <name type="scientific">Schlesneria paludicola</name>
    <dbReference type="NCBI Taxonomy" id="360056"/>
    <lineage>
        <taxon>Bacteria</taxon>
        <taxon>Pseudomonadati</taxon>
        <taxon>Planctomycetota</taxon>
        <taxon>Planctomycetia</taxon>
        <taxon>Planctomycetales</taxon>
        <taxon>Planctomycetaceae</taxon>
        <taxon>Schlesneria</taxon>
    </lineage>
</organism>
<evidence type="ECO:0000256" key="3">
    <source>
        <dbReference type="ARBA" id="ARBA00022989"/>
    </source>
</evidence>
<evidence type="ECO:0000256" key="2">
    <source>
        <dbReference type="ARBA" id="ARBA00022692"/>
    </source>
</evidence>
<comment type="subcellular location">
    <subcellularLocation>
        <location evidence="1">Membrane</location>
        <topology evidence="1">Multi-pass membrane protein</topology>
    </subcellularLocation>
</comment>
<evidence type="ECO:0000256" key="5">
    <source>
        <dbReference type="SAM" id="MobiDB-lite"/>
    </source>
</evidence>
<feature type="transmembrane region" description="Helical" evidence="6">
    <location>
        <begin position="349"/>
        <end position="368"/>
    </location>
</feature>
<feature type="transmembrane region" description="Helical" evidence="6">
    <location>
        <begin position="209"/>
        <end position="228"/>
    </location>
</feature>
<accession>A0A7C4QQN7</accession>
<evidence type="ECO:0000256" key="4">
    <source>
        <dbReference type="ARBA" id="ARBA00023136"/>
    </source>
</evidence>
<feature type="transmembrane region" description="Helical" evidence="6">
    <location>
        <begin position="406"/>
        <end position="424"/>
    </location>
</feature>
<comment type="caution">
    <text evidence="7">The sequence shown here is derived from an EMBL/GenBank/DDBJ whole genome shotgun (WGS) entry which is preliminary data.</text>
</comment>
<dbReference type="PANTHER" id="PTHR11706">
    <property type="entry name" value="SOLUTE CARRIER PROTEIN FAMILY 11 MEMBER"/>
    <property type="match status" value="1"/>
</dbReference>